<dbReference type="AlphaFoldDB" id="A0A1B2EUX3"/>
<gene>
    <name evidence="1" type="ORF">BB934_36660</name>
</gene>
<accession>A0A1B2EUX3</accession>
<keyword evidence="1" id="KW-0614">Plasmid</keyword>
<reference evidence="1" key="1">
    <citation type="submission" date="2016-07" db="EMBL/GenBank/DDBJ databases">
        <title>Microvirga ossetica sp. nov. a new species of rhizobia isolated from root nodules of the legume species Vicia alpestris Steven originated from North Ossetia region in the Caucasus.</title>
        <authorList>
            <person name="Safronova V.I."/>
            <person name="Kuznetsova I.G."/>
            <person name="Sazanova A.L."/>
            <person name="Belimov A."/>
            <person name="Andronov E."/>
            <person name="Osledkin Y.S."/>
            <person name="Onishchuk O.P."/>
            <person name="Kurchak O.N."/>
            <person name="Shaposhnikov A.I."/>
            <person name="Willems A."/>
            <person name="Tikhonovich I.A."/>
        </authorList>
    </citation>
    <scope>NUCLEOTIDE SEQUENCE [LARGE SCALE GENOMIC DNA]</scope>
    <source>
        <strain evidence="1">V5/3M</strain>
        <plasmid evidence="1">unnamed3</plasmid>
    </source>
</reference>
<organism evidence="1">
    <name type="scientific">Microvirga ossetica</name>
    <dbReference type="NCBI Taxonomy" id="1882682"/>
    <lineage>
        <taxon>Bacteria</taxon>
        <taxon>Pseudomonadati</taxon>
        <taxon>Pseudomonadota</taxon>
        <taxon>Alphaproteobacteria</taxon>
        <taxon>Hyphomicrobiales</taxon>
        <taxon>Methylobacteriaceae</taxon>
        <taxon>Microvirga</taxon>
    </lineage>
</organism>
<proteinExistence type="predicted"/>
<dbReference type="OrthoDB" id="8020606at2"/>
<dbReference type="KEGG" id="moc:BB934_36660"/>
<geneLocation type="plasmid" evidence="1">
    <name>unnamed3</name>
</geneLocation>
<evidence type="ECO:0000313" key="1">
    <source>
        <dbReference type="EMBL" id="ANY83764.1"/>
    </source>
</evidence>
<name>A0A1B2EUX3_9HYPH</name>
<protein>
    <submittedName>
        <fullName evidence="1">Uncharacterized protein</fullName>
    </submittedName>
</protein>
<dbReference type="RefSeq" id="WP_099514745.1">
    <property type="nucleotide sequence ID" value="NZ_CP016618.1"/>
</dbReference>
<dbReference type="EMBL" id="CP016618">
    <property type="protein sequence ID" value="ANY83764.1"/>
    <property type="molecule type" value="Genomic_DNA"/>
</dbReference>
<sequence length="117" mass="13248">MSWSLNSVTDGASSHALSFDEVEQLLVRAYARLIFTPKDSRGLRTAIVAQFCSLEVRITELSDPYISQHEPPYWVEIYSRGTSSLVDSCGFLELDEDELSKSVSFIIQAKQLWGIYH</sequence>